<dbReference type="EMBL" id="JABGBP010000137">
    <property type="protein sequence ID" value="NOL60015.1"/>
    <property type="molecule type" value="Genomic_DNA"/>
</dbReference>
<dbReference type="Gene3D" id="3.40.50.720">
    <property type="entry name" value="NAD(P)-binding Rossmann-like Domain"/>
    <property type="match status" value="1"/>
</dbReference>
<dbReference type="RefSeq" id="WP_009888075.1">
    <property type="nucleotide sequence ID" value="NZ_DAIEUD010000051.1"/>
</dbReference>
<evidence type="ECO:0000256" key="2">
    <source>
        <dbReference type="ARBA" id="ARBA00009263"/>
    </source>
</evidence>
<keyword evidence="4 5" id="KW-0456">Lyase</keyword>
<evidence type="ECO:0000256" key="3">
    <source>
        <dbReference type="ARBA" id="ARBA00011989"/>
    </source>
</evidence>
<comment type="caution">
    <text evidence="7">The sequence shown here is derived from an EMBL/GenBank/DDBJ whole genome shotgun (WGS) entry which is preliminary data.</text>
</comment>
<dbReference type="SUPFAM" id="SSF51735">
    <property type="entry name" value="NAD(P)-binding Rossmann-fold domains"/>
    <property type="match status" value="1"/>
</dbReference>
<dbReference type="PANTHER" id="PTHR43715:SF1">
    <property type="entry name" value="GDP-MANNOSE 4,6 DEHYDRATASE"/>
    <property type="match status" value="1"/>
</dbReference>
<dbReference type="Proteomes" id="UP000546917">
    <property type="component" value="Unassembled WGS sequence"/>
</dbReference>
<comment type="similarity">
    <text evidence="2 5">Belongs to the NAD(P)-dependent epimerase/dehydratase family. GDP-mannose 4,6-dehydratase subfamily.</text>
</comment>
<dbReference type="InterPro" id="IPR036291">
    <property type="entry name" value="NAD(P)-bd_dom_sf"/>
</dbReference>
<dbReference type="EC" id="4.2.1.47" evidence="3 5"/>
<reference evidence="7 8" key="1">
    <citation type="submission" date="2020-05" db="EMBL/GenBank/DDBJ databases">
        <authorList>
            <person name="Zhang R."/>
        </authorList>
    </citation>
    <scope>NUCLEOTIDE SEQUENCE [LARGE SCALE GENOMIC DNA]</scope>
    <source>
        <strain evidence="7 8">DSM 28986</strain>
    </source>
</reference>
<dbReference type="AlphaFoldDB" id="A0A7K4FM56"/>
<dbReference type="HAMAP" id="MF_00955">
    <property type="entry name" value="GDP_Man_dehydratase"/>
    <property type="match status" value="1"/>
</dbReference>
<comment type="function">
    <text evidence="5">Catalyzes the conversion of GDP-D-mannose to GDP-4-dehydro-6-deoxy-D-mannose.</text>
</comment>
<organism evidence="7 8">
    <name type="scientific">Ferroplasma acidiphilum</name>
    <dbReference type="NCBI Taxonomy" id="74969"/>
    <lineage>
        <taxon>Archaea</taxon>
        <taxon>Methanobacteriati</taxon>
        <taxon>Thermoplasmatota</taxon>
        <taxon>Thermoplasmata</taxon>
        <taxon>Thermoplasmatales</taxon>
        <taxon>Ferroplasmaceae</taxon>
        <taxon>Ferroplasma</taxon>
    </lineage>
</organism>
<protein>
    <recommendedName>
        <fullName evidence="3 5">GDP-mannose 4,6-dehydratase</fullName>
        <ecNumber evidence="3 5">4.2.1.47</ecNumber>
    </recommendedName>
    <alternativeName>
        <fullName evidence="5">GDP-D-mannose dehydratase</fullName>
    </alternativeName>
</protein>
<evidence type="ECO:0000313" key="8">
    <source>
        <dbReference type="Proteomes" id="UP000546917"/>
    </source>
</evidence>
<dbReference type="InterPro" id="IPR006368">
    <property type="entry name" value="GDP_Man_deHydtase"/>
</dbReference>
<sequence length="351" mass="40330">MKTALITGITGQDGAYLAKLLLKKNYKVYGLYRRVSTPNFWRLQALDIYDRVNLISGDLSDLSSILNAFKASQPDEVYHLAAQSFVEASFESPLSTADVTGLSVTRILEAVKLFSNSTKVYFAGTSEMFGSSYTGEPLNENHPFNPMSPYAAAKLYGYWISKIYREGYGIYVASGILFNHESPLRGMEFVTRKIANEVAKINLGLEKKIHLGNINARRDWGYAPEYVEAMHSMLQLDKADDFVIATNETHSVEEFVKYAFDYIKEDYRDYLEIDKRFIRPLDVPALQGDYSKAEKTFKWKPETKFRELVNMMVKAEIDRWKRYTEGEKFAWDVPNYPNENNLLKTYRGNVK</sequence>
<evidence type="ECO:0000259" key="6">
    <source>
        <dbReference type="Pfam" id="PF16363"/>
    </source>
</evidence>
<evidence type="ECO:0000256" key="5">
    <source>
        <dbReference type="HAMAP-Rule" id="MF_00955"/>
    </source>
</evidence>
<proteinExistence type="inferred from homology"/>
<dbReference type="GO" id="GO:0042351">
    <property type="term" value="P:'de novo' GDP-L-fucose biosynthetic process"/>
    <property type="evidence" value="ECO:0007669"/>
    <property type="project" value="TreeGrafter"/>
</dbReference>
<dbReference type="CDD" id="cd05260">
    <property type="entry name" value="GDP_MD_SDR_e"/>
    <property type="match status" value="1"/>
</dbReference>
<accession>A0A7K4FM56</accession>
<evidence type="ECO:0000313" key="7">
    <source>
        <dbReference type="EMBL" id="NOL60015.1"/>
    </source>
</evidence>
<feature type="domain" description="NAD(P)-binding" evidence="6">
    <location>
        <begin position="5"/>
        <end position="312"/>
    </location>
</feature>
<keyword evidence="5" id="KW-0521">NADP</keyword>
<evidence type="ECO:0000256" key="1">
    <source>
        <dbReference type="ARBA" id="ARBA00001937"/>
    </source>
</evidence>
<evidence type="ECO:0000256" key="4">
    <source>
        <dbReference type="ARBA" id="ARBA00023239"/>
    </source>
</evidence>
<gene>
    <name evidence="5" type="primary">gmd</name>
    <name evidence="7" type="ORF">HLB00_04100</name>
</gene>
<comment type="cofactor">
    <cofactor evidence="1 5">
        <name>NADP(+)</name>
        <dbReference type="ChEBI" id="CHEBI:58349"/>
    </cofactor>
</comment>
<dbReference type="Gene3D" id="3.90.25.10">
    <property type="entry name" value="UDP-galactose 4-epimerase, domain 1"/>
    <property type="match status" value="1"/>
</dbReference>
<comment type="catalytic activity">
    <reaction evidence="5">
        <text>GDP-alpha-D-mannose = GDP-4-dehydro-alpha-D-rhamnose + H2O</text>
        <dbReference type="Rhea" id="RHEA:23820"/>
        <dbReference type="ChEBI" id="CHEBI:15377"/>
        <dbReference type="ChEBI" id="CHEBI:57527"/>
        <dbReference type="ChEBI" id="CHEBI:57964"/>
        <dbReference type="EC" id="4.2.1.47"/>
    </reaction>
</comment>
<dbReference type="InterPro" id="IPR016040">
    <property type="entry name" value="NAD(P)-bd_dom"/>
</dbReference>
<dbReference type="GO" id="GO:0008446">
    <property type="term" value="F:GDP-mannose 4,6-dehydratase activity"/>
    <property type="evidence" value="ECO:0007669"/>
    <property type="project" value="UniProtKB-UniRule"/>
</dbReference>
<dbReference type="PANTHER" id="PTHR43715">
    <property type="entry name" value="GDP-MANNOSE 4,6-DEHYDRATASE"/>
    <property type="match status" value="1"/>
</dbReference>
<dbReference type="FunFam" id="3.40.50.720:FF:000924">
    <property type="entry name" value="GDP-mannose 4,6 dehydratase"/>
    <property type="match status" value="1"/>
</dbReference>
<dbReference type="Pfam" id="PF16363">
    <property type="entry name" value="GDP_Man_Dehyd"/>
    <property type="match status" value="1"/>
</dbReference>
<dbReference type="GO" id="GO:0070401">
    <property type="term" value="F:NADP+ binding"/>
    <property type="evidence" value="ECO:0007669"/>
    <property type="project" value="UniProtKB-UniRule"/>
</dbReference>
<comment type="caution">
    <text evidence="5">Lacks conserved residue(s) required for the propagation of feature annotation.</text>
</comment>
<name>A0A7K4FM56_9ARCH</name>
<dbReference type="GeneID" id="16026094"/>